<sequence length="625" mass="73096">MLFIMFFLACILEEKCEDHDSEDQYENHGMNHSSHTVERLCTRKDGGESRENFSQIPNHNEKKETPTEVPVAFEDVAVNFSLEEWALLEPSQKKLYRDVMRETFRNLASIVTFEDVAVNFTLEEWALMDTSQKKLYRDVMWETFRNLASVGKNWKNHDIEDLYRNQRRKRTSGACGPEAPGAPLKLQAPRARRAGPSRDPGVQCVPAAGPGLRSASGQLCTLIPAAPQSDSVTFEDVNVEFTMEEWAFLDPAQKKLYTDVMLETFWNLASVACILEEKCEDHDSEDQYEHHEMNLSSHMVESLCKWKDGSQFRETFRQIPHDNERKKTPTEIQLPTSRLCRQIFMHYLSLNNLVSSDTGPQLYQCEEYEEKPYKCKECGKAFKHLRYINVHEKKHSRERPYECTKCGKAYRYLSNLCRHARTHTQEKFYECKKCGKAWSSLLIFQRHMIKHTRDGPFKCKECGKEFRCPRNFRHHEMIHNGERPYECKECAKAFSSLKYLKNHTRTHDGKKPYECKECGKVFRYPTSLRNHEIAHTGEKPYECKQCGKAFSRLSYFQVHEKTHSEEKPYECKQCGKAFRSLKSSRVHERTHSGEKPYECAECGKVFGYSSSLHKHWKTHSRDKPC</sequence>
<evidence type="ECO:0000256" key="11">
    <source>
        <dbReference type="PROSITE-ProRule" id="PRU00042"/>
    </source>
</evidence>
<comment type="subcellular location">
    <subcellularLocation>
        <location evidence="1">Nucleus</location>
    </subcellularLocation>
</comment>
<evidence type="ECO:0000259" key="14">
    <source>
        <dbReference type="PROSITE" id="PS50157"/>
    </source>
</evidence>
<keyword evidence="10" id="KW-0539">Nucleus</keyword>
<feature type="domain" description="C2H2-type" evidence="14">
    <location>
        <begin position="513"/>
        <end position="540"/>
    </location>
</feature>
<dbReference type="eggNOG" id="KOG1721">
    <property type="taxonomic scope" value="Eukaryota"/>
</dbReference>
<organism evidence="16 17">
    <name type="scientific">Myotis davidii</name>
    <name type="common">David's myotis</name>
    <dbReference type="NCBI Taxonomy" id="225400"/>
    <lineage>
        <taxon>Eukaryota</taxon>
        <taxon>Metazoa</taxon>
        <taxon>Chordata</taxon>
        <taxon>Craniata</taxon>
        <taxon>Vertebrata</taxon>
        <taxon>Euteleostomi</taxon>
        <taxon>Mammalia</taxon>
        <taxon>Eutheria</taxon>
        <taxon>Laurasiatheria</taxon>
        <taxon>Chiroptera</taxon>
        <taxon>Yangochiroptera</taxon>
        <taxon>Vespertilionidae</taxon>
        <taxon>Myotis</taxon>
    </lineage>
</organism>
<name>L5MJV2_MYODS</name>
<dbReference type="SMART" id="SM00349">
    <property type="entry name" value="KRAB"/>
    <property type="match status" value="3"/>
</dbReference>
<dbReference type="PROSITE" id="PS50157">
    <property type="entry name" value="ZINC_FINGER_C2H2_2"/>
    <property type="match status" value="9"/>
</dbReference>
<dbReference type="Pfam" id="PF01352">
    <property type="entry name" value="KRAB"/>
    <property type="match status" value="3"/>
</dbReference>
<evidence type="ECO:0000256" key="6">
    <source>
        <dbReference type="ARBA" id="ARBA00022833"/>
    </source>
</evidence>
<feature type="domain" description="C2H2-type" evidence="14">
    <location>
        <begin position="401"/>
        <end position="428"/>
    </location>
</feature>
<dbReference type="FunFam" id="3.30.160.60:FF:000303">
    <property type="entry name" value="Zinc finger protein 41"/>
    <property type="match status" value="1"/>
</dbReference>
<keyword evidence="4" id="KW-0677">Repeat</keyword>
<evidence type="ECO:0000256" key="4">
    <source>
        <dbReference type="ARBA" id="ARBA00022737"/>
    </source>
</evidence>
<dbReference type="InterPro" id="IPR036051">
    <property type="entry name" value="KRAB_dom_sf"/>
</dbReference>
<feature type="chain" id="PRO_5003971288" evidence="13">
    <location>
        <begin position="17"/>
        <end position="625"/>
    </location>
</feature>
<dbReference type="GO" id="GO:0005634">
    <property type="term" value="C:nucleus"/>
    <property type="evidence" value="ECO:0007669"/>
    <property type="project" value="UniProtKB-SubCell"/>
</dbReference>
<dbReference type="PROSITE" id="PS00028">
    <property type="entry name" value="ZINC_FINGER_C2H2_1"/>
    <property type="match status" value="9"/>
</dbReference>
<evidence type="ECO:0000313" key="17">
    <source>
        <dbReference type="Proteomes" id="UP000010556"/>
    </source>
</evidence>
<dbReference type="SMART" id="SM00355">
    <property type="entry name" value="ZnF_C2H2"/>
    <property type="match status" value="9"/>
</dbReference>
<feature type="domain" description="C2H2-type" evidence="14">
    <location>
        <begin position="429"/>
        <end position="456"/>
    </location>
</feature>
<feature type="signal peptide" evidence="13">
    <location>
        <begin position="1"/>
        <end position="16"/>
    </location>
</feature>
<evidence type="ECO:0000256" key="12">
    <source>
        <dbReference type="SAM" id="MobiDB-lite"/>
    </source>
</evidence>
<feature type="domain" description="C2H2-type" evidence="14">
    <location>
        <begin position="541"/>
        <end position="568"/>
    </location>
</feature>
<dbReference type="InterPro" id="IPR001909">
    <property type="entry name" value="KRAB"/>
</dbReference>
<keyword evidence="5 11" id="KW-0863">Zinc-finger</keyword>
<dbReference type="InterPro" id="IPR050758">
    <property type="entry name" value="Znf_C2H2-type"/>
</dbReference>
<feature type="domain" description="C2H2-type" evidence="14">
    <location>
        <begin position="373"/>
        <end position="400"/>
    </location>
</feature>
<comment type="similarity">
    <text evidence="2">Belongs to the krueppel C2H2-type zinc-finger protein family.</text>
</comment>
<evidence type="ECO:0000313" key="16">
    <source>
        <dbReference type="EMBL" id="ELK38587.1"/>
    </source>
</evidence>
<evidence type="ECO:0000256" key="10">
    <source>
        <dbReference type="ARBA" id="ARBA00023242"/>
    </source>
</evidence>
<evidence type="ECO:0000256" key="5">
    <source>
        <dbReference type="ARBA" id="ARBA00022771"/>
    </source>
</evidence>
<dbReference type="PROSITE" id="PS50805">
    <property type="entry name" value="KRAB"/>
    <property type="match status" value="3"/>
</dbReference>
<dbReference type="Pfam" id="PF13912">
    <property type="entry name" value="zf-C2H2_6"/>
    <property type="match status" value="1"/>
</dbReference>
<evidence type="ECO:0000256" key="13">
    <source>
        <dbReference type="SAM" id="SignalP"/>
    </source>
</evidence>
<gene>
    <name evidence="16" type="ORF">MDA_GLEAN10001409</name>
</gene>
<dbReference type="GO" id="GO:0008270">
    <property type="term" value="F:zinc ion binding"/>
    <property type="evidence" value="ECO:0007669"/>
    <property type="project" value="UniProtKB-KW"/>
</dbReference>
<dbReference type="InterPro" id="IPR013087">
    <property type="entry name" value="Znf_C2H2_type"/>
</dbReference>
<dbReference type="Gene3D" id="6.10.140.140">
    <property type="match status" value="3"/>
</dbReference>
<dbReference type="FunFam" id="3.30.160.60:FF:002254">
    <property type="entry name" value="Zinc finger protein 540"/>
    <property type="match status" value="1"/>
</dbReference>
<feature type="domain" description="C2H2-type" evidence="14">
    <location>
        <begin position="457"/>
        <end position="484"/>
    </location>
</feature>
<dbReference type="FunFam" id="3.30.160.60:FF:000099">
    <property type="entry name" value="Zinc finger protein 79"/>
    <property type="match status" value="1"/>
</dbReference>
<feature type="domain" description="C2H2-type" evidence="14">
    <location>
        <begin position="485"/>
        <end position="512"/>
    </location>
</feature>
<keyword evidence="6" id="KW-0862">Zinc</keyword>
<dbReference type="InterPro" id="IPR036236">
    <property type="entry name" value="Znf_C2H2_sf"/>
</dbReference>
<dbReference type="PANTHER" id="PTHR23234">
    <property type="entry name" value="ZNF44 PROTEIN"/>
    <property type="match status" value="1"/>
</dbReference>
<dbReference type="FunFam" id="3.30.160.60:FF:000371">
    <property type="entry name" value="Zinc finger protein 555"/>
    <property type="match status" value="1"/>
</dbReference>
<dbReference type="FunFam" id="3.30.160.60:FF:000184">
    <property type="entry name" value="Zinc finger protein 333"/>
    <property type="match status" value="2"/>
</dbReference>
<dbReference type="AlphaFoldDB" id="L5MJV2"/>
<feature type="domain" description="KRAB" evidence="15">
    <location>
        <begin position="232"/>
        <end position="318"/>
    </location>
</feature>
<dbReference type="Proteomes" id="UP000010556">
    <property type="component" value="Unassembled WGS sequence"/>
</dbReference>
<dbReference type="Gene3D" id="3.30.160.60">
    <property type="entry name" value="Classic Zinc Finger"/>
    <property type="match status" value="9"/>
</dbReference>
<evidence type="ECO:0000256" key="9">
    <source>
        <dbReference type="ARBA" id="ARBA00023163"/>
    </source>
</evidence>
<feature type="domain" description="C2H2-type" evidence="14">
    <location>
        <begin position="569"/>
        <end position="596"/>
    </location>
</feature>
<keyword evidence="13" id="KW-0732">Signal</keyword>
<protein>
    <submittedName>
        <fullName evidence="16">Zinc finger protein 709</fullName>
    </submittedName>
</protein>
<dbReference type="FunFam" id="3.30.160.60:FF:000193">
    <property type="entry name" value="Zinc finger protein 300"/>
    <property type="match status" value="1"/>
</dbReference>
<dbReference type="FunFam" id="3.30.160.60:FF:000710">
    <property type="entry name" value="Zinc finger protein 768"/>
    <property type="match status" value="1"/>
</dbReference>
<dbReference type="GO" id="GO:1990837">
    <property type="term" value="F:sequence-specific double-stranded DNA binding"/>
    <property type="evidence" value="ECO:0007669"/>
    <property type="project" value="UniProtKB-ARBA"/>
</dbReference>
<keyword evidence="9" id="KW-0804">Transcription</keyword>
<dbReference type="PANTHER" id="PTHR23234:SF10">
    <property type="entry name" value="RIKEN CDNA 6720489N17 GENE-RELATED"/>
    <property type="match status" value="1"/>
</dbReference>
<keyword evidence="7" id="KW-0805">Transcription regulation</keyword>
<evidence type="ECO:0000256" key="7">
    <source>
        <dbReference type="ARBA" id="ARBA00023015"/>
    </source>
</evidence>
<dbReference type="FunFam" id="3.30.160.60:FF:000240">
    <property type="entry name" value="Zinc finger protein 250"/>
    <property type="match status" value="1"/>
</dbReference>
<proteinExistence type="inferred from homology"/>
<accession>L5MJV2</accession>
<keyword evidence="3" id="KW-0479">Metal-binding</keyword>
<evidence type="ECO:0000256" key="2">
    <source>
        <dbReference type="ARBA" id="ARBA00006991"/>
    </source>
</evidence>
<feature type="domain" description="C2H2-type" evidence="14">
    <location>
        <begin position="597"/>
        <end position="624"/>
    </location>
</feature>
<evidence type="ECO:0000256" key="8">
    <source>
        <dbReference type="ARBA" id="ARBA00023125"/>
    </source>
</evidence>
<dbReference type="Pfam" id="PF00096">
    <property type="entry name" value="zf-C2H2"/>
    <property type="match status" value="6"/>
</dbReference>
<dbReference type="SUPFAM" id="SSF57667">
    <property type="entry name" value="beta-beta-alpha zinc fingers"/>
    <property type="match status" value="5"/>
</dbReference>
<evidence type="ECO:0000259" key="15">
    <source>
        <dbReference type="PROSITE" id="PS50805"/>
    </source>
</evidence>
<evidence type="ECO:0000256" key="1">
    <source>
        <dbReference type="ARBA" id="ARBA00004123"/>
    </source>
</evidence>
<reference evidence="17" key="1">
    <citation type="journal article" date="2013" name="Science">
        <title>Comparative analysis of bat genomes provides insight into the evolution of flight and immunity.</title>
        <authorList>
            <person name="Zhang G."/>
            <person name="Cowled C."/>
            <person name="Shi Z."/>
            <person name="Huang Z."/>
            <person name="Bishop-Lilly K.A."/>
            <person name="Fang X."/>
            <person name="Wynne J.W."/>
            <person name="Xiong Z."/>
            <person name="Baker M.L."/>
            <person name="Zhao W."/>
            <person name="Tachedjian M."/>
            <person name="Zhu Y."/>
            <person name="Zhou P."/>
            <person name="Jiang X."/>
            <person name="Ng J."/>
            <person name="Yang L."/>
            <person name="Wu L."/>
            <person name="Xiao J."/>
            <person name="Feng Y."/>
            <person name="Chen Y."/>
            <person name="Sun X."/>
            <person name="Zhang Y."/>
            <person name="Marsh G.A."/>
            <person name="Crameri G."/>
            <person name="Broder C.C."/>
            <person name="Frey K.G."/>
            <person name="Wang L.F."/>
            <person name="Wang J."/>
        </authorList>
    </citation>
    <scope>NUCLEOTIDE SEQUENCE [LARGE SCALE GENOMIC DNA]</scope>
</reference>
<dbReference type="GO" id="GO:0006355">
    <property type="term" value="P:regulation of DNA-templated transcription"/>
    <property type="evidence" value="ECO:0007669"/>
    <property type="project" value="InterPro"/>
</dbReference>
<keyword evidence="17" id="KW-1185">Reference proteome</keyword>
<dbReference type="EMBL" id="KB098746">
    <property type="protein sequence ID" value="ELK38587.1"/>
    <property type="molecule type" value="Genomic_DNA"/>
</dbReference>
<evidence type="ECO:0000256" key="3">
    <source>
        <dbReference type="ARBA" id="ARBA00022723"/>
    </source>
</evidence>
<dbReference type="SUPFAM" id="SSF109640">
    <property type="entry name" value="KRAB domain (Kruppel-associated box)"/>
    <property type="match status" value="3"/>
</dbReference>
<keyword evidence="8" id="KW-0238">DNA-binding</keyword>
<dbReference type="CDD" id="cd07765">
    <property type="entry name" value="KRAB_A-box"/>
    <property type="match status" value="3"/>
</dbReference>
<feature type="domain" description="KRAB" evidence="15">
    <location>
        <begin position="71"/>
        <end position="118"/>
    </location>
</feature>
<feature type="domain" description="KRAB" evidence="15">
    <location>
        <begin position="111"/>
        <end position="184"/>
    </location>
</feature>
<feature type="region of interest" description="Disordered" evidence="12">
    <location>
        <begin position="47"/>
        <end position="67"/>
    </location>
</feature>